<evidence type="ECO:0000313" key="2">
    <source>
        <dbReference type="Proteomes" id="UP000198983"/>
    </source>
</evidence>
<evidence type="ECO:0008006" key="3">
    <source>
        <dbReference type="Google" id="ProtNLM"/>
    </source>
</evidence>
<dbReference type="AlphaFoldDB" id="A0A1H1RHW0"/>
<protein>
    <recommendedName>
        <fullName evidence="3">Glycosyl hydrolase catalytic core</fullName>
    </recommendedName>
</protein>
<dbReference type="SUPFAM" id="SSF51445">
    <property type="entry name" value="(Trans)glycosidases"/>
    <property type="match status" value="1"/>
</dbReference>
<dbReference type="InterPro" id="IPR017853">
    <property type="entry name" value="GH"/>
</dbReference>
<reference evidence="1 2" key="1">
    <citation type="submission" date="2016-10" db="EMBL/GenBank/DDBJ databases">
        <authorList>
            <person name="de Groot N.N."/>
        </authorList>
    </citation>
    <scope>NUCLEOTIDE SEQUENCE [LARGE SCALE GENOMIC DNA]</scope>
    <source>
        <strain evidence="1 2">DSM 22024</strain>
    </source>
</reference>
<dbReference type="STRING" id="117157.SAMN04489717_2423"/>
<dbReference type="Gene3D" id="3.20.20.80">
    <property type="entry name" value="Glycosidases"/>
    <property type="match status" value="1"/>
</dbReference>
<gene>
    <name evidence="1" type="ORF">SAMN04489717_2423</name>
</gene>
<dbReference type="Proteomes" id="UP000198983">
    <property type="component" value="Chromosome I"/>
</dbReference>
<proteinExistence type="predicted"/>
<evidence type="ECO:0000313" key="1">
    <source>
        <dbReference type="EMBL" id="SDS35275.1"/>
    </source>
</evidence>
<name>A0A1H1RHW0_9ACTN</name>
<organism evidence="1 2">
    <name type="scientific">Actinopolymorpha singaporensis</name>
    <dbReference type="NCBI Taxonomy" id="117157"/>
    <lineage>
        <taxon>Bacteria</taxon>
        <taxon>Bacillati</taxon>
        <taxon>Actinomycetota</taxon>
        <taxon>Actinomycetes</taxon>
        <taxon>Propionibacteriales</taxon>
        <taxon>Actinopolymorphaceae</taxon>
        <taxon>Actinopolymorpha</taxon>
    </lineage>
</organism>
<sequence length="422" mass="46202">MEAAPVTDFLDSICVCAHMGQGVDDPARVADALTYTGIRNIRDSDNVSAAFVDGLISVHQRTGARFVIVRSGPDEAWLADQLEASRRLARAGALLALEGPNEPNNWAVTFGGDTSVWDKDFTPVARWQQELYRRTKADALLRRFPVFHSSEAGGSEPNNVGLQFLTIPDGAGTLMPAGTRYADFANVHNYICRKPAIIDNMAWENASPDFEDWIDGIYGEYGMTWREGFPGYTSAADRAALPKVSTETGWATQGTNSLTEEDQGRLLLALYLSQFARGYQHTFVYMLRDDPVQGYWGFVDHDYRPKRSGVYLHNLTSVLANGAGAAPGGGLAYSISDRAPTTHDLLLRRSDGDHFLVVWSERAIGSESVTVHLAGPPRQVEVYDPTSGTTPIHTLDAAKTVPVTLTNYDVRVLRVECAAASR</sequence>
<dbReference type="EMBL" id="LT629732">
    <property type="protein sequence ID" value="SDS35275.1"/>
    <property type="molecule type" value="Genomic_DNA"/>
</dbReference>
<accession>A0A1H1RHW0</accession>
<keyword evidence="2" id="KW-1185">Reference proteome</keyword>